<organism evidence="9 10">
    <name type="scientific">Cohaesibacter gelatinilyticus</name>
    <dbReference type="NCBI Taxonomy" id="372072"/>
    <lineage>
        <taxon>Bacteria</taxon>
        <taxon>Pseudomonadati</taxon>
        <taxon>Pseudomonadota</taxon>
        <taxon>Alphaproteobacteria</taxon>
        <taxon>Hyphomicrobiales</taxon>
        <taxon>Cohaesibacteraceae</taxon>
    </lineage>
</organism>
<evidence type="ECO:0000256" key="4">
    <source>
        <dbReference type="ARBA" id="ARBA00022692"/>
    </source>
</evidence>
<accession>A0A285PDI5</accession>
<feature type="transmembrane region" description="Helical" evidence="7">
    <location>
        <begin position="356"/>
        <end position="376"/>
    </location>
</feature>
<feature type="transmembrane region" description="Helical" evidence="7">
    <location>
        <begin position="66"/>
        <end position="88"/>
    </location>
</feature>
<comment type="subunit">
    <text evidence="7">The complex comprises the extracytoplasmic solute receptor protein and the two transmembrane proteins.</text>
</comment>
<gene>
    <name evidence="9" type="ORF">SAMN06265368_2871</name>
</gene>
<dbReference type="PIRSF" id="PIRSF006066">
    <property type="entry name" value="HI0050"/>
    <property type="match status" value="1"/>
</dbReference>
<reference evidence="9 10" key="1">
    <citation type="submission" date="2017-09" db="EMBL/GenBank/DDBJ databases">
        <authorList>
            <person name="Ehlers B."/>
            <person name="Leendertz F.H."/>
        </authorList>
    </citation>
    <scope>NUCLEOTIDE SEQUENCE [LARGE SCALE GENOMIC DNA]</scope>
    <source>
        <strain evidence="9 10">DSM 18289</strain>
    </source>
</reference>
<evidence type="ECO:0000256" key="5">
    <source>
        <dbReference type="ARBA" id="ARBA00022989"/>
    </source>
</evidence>
<keyword evidence="7" id="KW-0813">Transport</keyword>
<keyword evidence="2" id="KW-1003">Cell membrane</keyword>
<sequence length="441" mass="47054">MTPFDIGLLYTGLLLVFVLMGMRVAFAAGLIGFLGLATIFTMKLGFDKGIWVAIKMAGTIPHSKSVTYALSLLPTFILIGFLAFHAGLTKKLFEASKRWLGWLPGGMGVATIFATAGFAAVSGASVATAAVFSRVAIPEMLKEGYSKPLAAGVVAAGGTLATLIPPSTILVIYAIIVEQSVGQLLIAGFIPGMVSALIYGGIVIGLAMWKKDMAPSTRTYSWVEKFSAVPGTFPILIVVGIIFGSLYLGLATPTEAGSLGAFVILVIALWKGMRWKQLSQALHETAKLTAMIFTIIWGVLLYVRFLGFAGLPEAFKNFITSLDQPAIVTLLLILLAYAILGMFMDAIGMLLLTLPVVYPAVIALGYDPIWFGIIVVKMAELCLITPPIGLNCFVVSGVRPDIPVQDVFKGATPFFFADVLTVGVLIAFPSIVLWLPQQMFN</sequence>
<evidence type="ECO:0000259" key="8">
    <source>
        <dbReference type="Pfam" id="PF06808"/>
    </source>
</evidence>
<name>A0A285PDI5_9HYPH</name>
<keyword evidence="3 7" id="KW-0997">Cell inner membrane</keyword>
<protein>
    <recommendedName>
        <fullName evidence="7">TRAP transporter large permease protein</fullName>
    </recommendedName>
</protein>
<dbReference type="NCBIfam" id="TIGR00786">
    <property type="entry name" value="dctM"/>
    <property type="match status" value="1"/>
</dbReference>
<evidence type="ECO:0000256" key="2">
    <source>
        <dbReference type="ARBA" id="ARBA00022475"/>
    </source>
</evidence>
<evidence type="ECO:0000256" key="3">
    <source>
        <dbReference type="ARBA" id="ARBA00022519"/>
    </source>
</evidence>
<evidence type="ECO:0000256" key="6">
    <source>
        <dbReference type="ARBA" id="ARBA00023136"/>
    </source>
</evidence>
<evidence type="ECO:0000313" key="10">
    <source>
        <dbReference type="Proteomes" id="UP000219439"/>
    </source>
</evidence>
<feature type="transmembrane region" description="Helical" evidence="7">
    <location>
        <begin position="285"/>
        <end position="305"/>
    </location>
</feature>
<dbReference type="PANTHER" id="PTHR33362">
    <property type="entry name" value="SIALIC ACID TRAP TRANSPORTER PERMEASE PROTEIN SIAT-RELATED"/>
    <property type="match status" value="1"/>
</dbReference>
<dbReference type="RefSeq" id="WP_097154168.1">
    <property type="nucleotide sequence ID" value="NZ_OBEL01000003.1"/>
</dbReference>
<evidence type="ECO:0000313" key="9">
    <source>
        <dbReference type="EMBL" id="SNZ19779.1"/>
    </source>
</evidence>
<keyword evidence="10" id="KW-1185">Reference proteome</keyword>
<dbReference type="Proteomes" id="UP000219439">
    <property type="component" value="Unassembled WGS sequence"/>
</dbReference>
<dbReference type="InterPro" id="IPR004681">
    <property type="entry name" value="TRAP_DctM"/>
</dbReference>
<dbReference type="InterPro" id="IPR010656">
    <property type="entry name" value="DctM"/>
</dbReference>
<feature type="transmembrane region" description="Helical" evidence="7">
    <location>
        <begin position="149"/>
        <end position="176"/>
    </location>
</feature>
<dbReference type="OrthoDB" id="7912926at2"/>
<feature type="transmembrane region" description="Helical" evidence="7">
    <location>
        <begin position="414"/>
        <end position="435"/>
    </location>
</feature>
<keyword evidence="6 7" id="KW-0472">Membrane</keyword>
<keyword evidence="5 7" id="KW-1133">Transmembrane helix</keyword>
<dbReference type="PANTHER" id="PTHR33362:SF5">
    <property type="entry name" value="C4-DICARBOXYLATE TRAP TRANSPORTER LARGE PERMEASE PROTEIN DCTM"/>
    <property type="match status" value="1"/>
</dbReference>
<feature type="transmembrane region" description="Helical" evidence="7">
    <location>
        <begin position="108"/>
        <end position="137"/>
    </location>
</feature>
<feature type="transmembrane region" description="Helical" evidence="7">
    <location>
        <begin position="228"/>
        <end position="250"/>
    </location>
</feature>
<feature type="domain" description="TRAP C4-dicarboxylate transport system permease DctM subunit" evidence="8">
    <location>
        <begin position="12"/>
        <end position="430"/>
    </location>
</feature>
<feature type="transmembrane region" description="Helical" evidence="7">
    <location>
        <begin position="256"/>
        <end position="273"/>
    </location>
</feature>
<dbReference type="GO" id="GO:0005886">
    <property type="term" value="C:plasma membrane"/>
    <property type="evidence" value="ECO:0007669"/>
    <property type="project" value="UniProtKB-SubCell"/>
</dbReference>
<dbReference type="AlphaFoldDB" id="A0A285PDI5"/>
<comment type="similarity">
    <text evidence="7">Belongs to the TRAP transporter large permease family.</text>
</comment>
<dbReference type="Pfam" id="PF06808">
    <property type="entry name" value="DctM"/>
    <property type="match status" value="1"/>
</dbReference>
<feature type="transmembrane region" description="Helical" evidence="7">
    <location>
        <begin position="12"/>
        <end position="45"/>
    </location>
</feature>
<evidence type="ECO:0000256" key="1">
    <source>
        <dbReference type="ARBA" id="ARBA00004429"/>
    </source>
</evidence>
<dbReference type="GO" id="GO:0022857">
    <property type="term" value="F:transmembrane transporter activity"/>
    <property type="evidence" value="ECO:0007669"/>
    <property type="project" value="UniProtKB-UniRule"/>
</dbReference>
<proteinExistence type="inferred from homology"/>
<feature type="transmembrane region" description="Helical" evidence="7">
    <location>
        <begin position="182"/>
        <end position="207"/>
    </location>
</feature>
<evidence type="ECO:0000256" key="7">
    <source>
        <dbReference type="RuleBase" id="RU369079"/>
    </source>
</evidence>
<dbReference type="EMBL" id="OBEL01000003">
    <property type="protein sequence ID" value="SNZ19779.1"/>
    <property type="molecule type" value="Genomic_DNA"/>
</dbReference>
<keyword evidence="4 7" id="KW-0812">Transmembrane</keyword>
<feature type="transmembrane region" description="Helical" evidence="7">
    <location>
        <begin position="325"/>
        <end position="344"/>
    </location>
</feature>
<comment type="subcellular location">
    <subcellularLocation>
        <location evidence="1 7">Cell inner membrane</location>
        <topology evidence="1 7">Multi-pass membrane protein</topology>
    </subcellularLocation>
</comment>
<comment type="function">
    <text evidence="7">Part of the tripartite ATP-independent periplasmic (TRAP) transport system.</text>
</comment>